<dbReference type="EMBL" id="CAVNYO010000138">
    <property type="protein sequence ID" value="CAK5268883.1"/>
    <property type="molecule type" value="Genomic_DNA"/>
</dbReference>
<feature type="region of interest" description="Disordered" evidence="1">
    <location>
        <begin position="15"/>
        <end position="36"/>
    </location>
</feature>
<organism evidence="3 4">
    <name type="scientific">Mycena citricolor</name>
    <dbReference type="NCBI Taxonomy" id="2018698"/>
    <lineage>
        <taxon>Eukaryota</taxon>
        <taxon>Fungi</taxon>
        <taxon>Dikarya</taxon>
        <taxon>Basidiomycota</taxon>
        <taxon>Agaricomycotina</taxon>
        <taxon>Agaricomycetes</taxon>
        <taxon>Agaricomycetidae</taxon>
        <taxon>Agaricales</taxon>
        <taxon>Marasmiineae</taxon>
        <taxon>Mycenaceae</taxon>
        <taxon>Mycena</taxon>
    </lineage>
</organism>
<evidence type="ECO:0000313" key="2">
    <source>
        <dbReference type="EMBL" id="CAK5268883.1"/>
    </source>
</evidence>
<sequence>MVIQTTYIRRVRGQLEAEDEKKKKKRKGHLVGDGLPRVLTHPNFVCQVRHTNEVNKQKEAEKEQRKETQGEKDKAREEWKKQEEERRKENQALHDQWVEDCVAWERLREQMKAEGRKISTKKPLWKDRKLPNVPKPTILKMSRRKHMNQTASTAQRDSEEELSESTGSGADDNDFDVEDDEDKEEED</sequence>
<dbReference type="AlphaFoldDB" id="A0AAD2H8K4"/>
<keyword evidence="4" id="KW-1185">Reference proteome</keyword>
<comment type="caution">
    <text evidence="3">The sequence shown here is derived from an EMBL/GenBank/DDBJ whole genome shotgun (WGS) entry which is preliminary data.</text>
</comment>
<feature type="region of interest" description="Disordered" evidence="1">
    <location>
        <begin position="49"/>
        <end position="94"/>
    </location>
</feature>
<evidence type="ECO:0000313" key="4">
    <source>
        <dbReference type="Proteomes" id="UP001295794"/>
    </source>
</evidence>
<evidence type="ECO:0000313" key="3">
    <source>
        <dbReference type="EMBL" id="CAK5269402.1"/>
    </source>
</evidence>
<feature type="compositionally biased region" description="Acidic residues" evidence="1">
    <location>
        <begin position="171"/>
        <end position="187"/>
    </location>
</feature>
<feature type="compositionally biased region" description="Basic and acidic residues" evidence="1">
    <location>
        <begin position="50"/>
        <end position="92"/>
    </location>
</feature>
<name>A0AAD2H8K4_9AGAR</name>
<evidence type="ECO:0000256" key="1">
    <source>
        <dbReference type="SAM" id="MobiDB-lite"/>
    </source>
</evidence>
<dbReference type="Proteomes" id="UP001295794">
    <property type="component" value="Unassembled WGS sequence"/>
</dbReference>
<reference evidence="3" key="1">
    <citation type="submission" date="2023-11" db="EMBL/GenBank/DDBJ databases">
        <authorList>
            <person name="De Vega J J."/>
            <person name="De Vega J J."/>
        </authorList>
    </citation>
    <scope>NUCLEOTIDE SEQUENCE</scope>
</reference>
<accession>A0AAD2H8K4</accession>
<gene>
    <name evidence="2" type="ORF">MYCIT1_LOCUS12199</name>
    <name evidence="3" type="ORF">MYCIT1_LOCUS13089</name>
</gene>
<dbReference type="EMBL" id="CAVNYO010000147">
    <property type="protein sequence ID" value="CAK5269402.1"/>
    <property type="molecule type" value="Genomic_DNA"/>
</dbReference>
<feature type="region of interest" description="Disordered" evidence="1">
    <location>
        <begin position="112"/>
        <end position="187"/>
    </location>
</feature>
<protein>
    <submittedName>
        <fullName evidence="3">Uncharacterized protein</fullName>
    </submittedName>
</protein>
<proteinExistence type="predicted"/>